<gene>
    <name evidence="1" type="ORF">IHE45_02G035600</name>
</gene>
<organism evidence="1 2">
    <name type="scientific">Dioscorea alata</name>
    <name type="common">Purple yam</name>
    <dbReference type="NCBI Taxonomy" id="55571"/>
    <lineage>
        <taxon>Eukaryota</taxon>
        <taxon>Viridiplantae</taxon>
        <taxon>Streptophyta</taxon>
        <taxon>Embryophyta</taxon>
        <taxon>Tracheophyta</taxon>
        <taxon>Spermatophyta</taxon>
        <taxon>Magnoliopsida</taxon>
        <taxon>Liliopsida</taxon>
        <taxon>Dioscoreales</taxon>
        <taxon>Dioscoreaceae</taxon>
        <taxon>Dioscorea</taxon>
    </lineage>
</organism>
<sequence>MKKIGVHRSLRARRSSLDLFFLFFQTIRSWYYYEDSDAADVCVCFFACMRVISSFMECRSCYWFVIYGLILKLLC</sequence>
<dbReference type="Proteomes" id="UP000827976">
    <property type="component" value="Chromosome 2"/>
</dbReference>
<name>A0ACB7WP08_DIOAL</name>
<proteinExistence type="predicted"/>
<protein>
    <submittedName>
        <fullName evidence="1">Uncharacterized protein</fullName>
    </submittedName>
</protein>
<keyword evidence="2" id="KW-1185">Reference proteome</keyword>
<dbReference type="EMBL" id="CM037012">
    <property type="protein sequence ID" value="KAH7690256.1"/>
    <property type="molecule type" value="Genomic_DNA"/>
</dbReference>
<evidence type="ECO:0000313" key="2">
    <source>
        <dbReference type="Proteomes" id="UP000827976"/>
    </source>
</evidence>
<accession>A0ACB7WP08</accession>
<reference evidence="2" key="1">
    <citation type="journal article" date="2022" name="Nat. Commun.">
        <title>Chromosome evolution and the genetic basis of agronomically important traits in greater yam.</title>
        <authorList>
            <person name="Bredeson J.V."/>
            <person name="Lyons J.B."/>
            <person name="Oniyinde I.O."/>
            <person name="Okereke N.R."/>
            <person name="Kolade O."/>
            <person name="Nnabue I."/>
            <person name="Nwadili C.O."/>
            <person name="Hribova E."/>
            <person name="Parker M."/>
            <person name="Nwogha J."/>
            <person name="Shu S."/>
            <person name="Carlson J."/>
            <person name="Kariba R."/>
            <person name="Muthemba S."/>
            <person name="Knop K."/>
            <person name="Barton G.J."/>
            <person name="Sherwood A.V."/>
            <person name="Lopez-Montes A."/>
            <person name="Asiedu R."/>
            <person name="Jamnadass R."/>
            <person name="Muchugi A."/>
            <person name="Goodstein D."/>
            <person name="Egesi C.N."/>
            <person name="Featherston J."/>
            <person name="Asfaw A."/>
            <person name="Simpson G.G."/>
            <person name="Dolezel J."/>
            <person name="Hendre P.S."/>
            <person name="Van Deynze A."/>
            <person name="Kumar P.L."/>
            <person name="Obidiegwu J.E."/>
            <person name="Bhattacharjee R."/>
            <person name="Rokhsar D.S."/>
        </authorList>
    </citation>
    <scope>NUCLEOTIDE SEQUENCE [LARGE SCALE GENOMIC DNA]</scope>
    <source>
        <strain evidence="2">cv. TDa95/00328</strain>
    </source>
</reference>
<evidence type="ECO:0000313" key="1">
    <source>
        <dbReference type="EMBL" id="KAH7690256.1"/>
    </source>
</evidence>
<comment type="caution">
    <text evidence="1">The sequence shown here is derived from an EMBL/GenBank/DDBJ whole genome shotgun (WGS) entry which is preliminary data.</text>
</comment>